<dbReference type="EMBL" id="JANWTP010000100">
    <property type="protein sequence ID" value="MDC8640163.1"/>
    <property type="molecule type" value="Genomic_DNA"/>
</dbReference>
<proteinExistence type="predicted"/>
<dbReference type="RefSeq" id="WP_104549173.1">
    <property type="nucleotide sequence ID" value="NZ_CP168173.1"/>
</dbReference>
<comment type="caution">
    <text evidence="2">The sequence shown here is derived from an EMBL/GenBank/DDBJ whole genome shotgun (WGS) entry which is preliminary data.</text>
</comment>
<sequence length="79" mass="8906">MRTSSSPSFPAPRGDASPSLPPPVPVFLRLPQVLARVPISRSTLWRRVQAGSFPRPLKLSARVTVWRSQDIDLWMREQA</sequence>
<evidence type="ECO:0000313" key="2">
    <source>
        <dbReference type="EMBL" id="MDC8640163.1"/>
    </source>
</evidence>
<reference evidence="2" key="1">
    <citation type="journal article" date="2022" name="Phytopathology">
        <title>Whole genome sequencing-based tracing of a 2022 introduction and outbreak of Xanthomonas hortorum pv. pelargonii.</title>
        <authorList>
            <person name="Iruegas Bocardo F."/>
            <person name="Weisberg A.J."/>
            <person name="Riutta E.R."/>
            <person name="Kilday K.B."/>
            <person name="Bonkowski J.C."/>
            <person name="Creswell T.C."/>
            <person name="Daughtrey M."/>
            <person name="Rane K.K."/>
            <person name="Grunwald N.J."/>
            <person name="Chang J.H."/>
            <person name="Putnam M."/>
        </authorList>
    </citation>
    <scope>NUCLEOTIDE SEQUENCE</scope>
    <source>
        <strain evidence="2">22-338</strain>
    </source>
</reference>
<dbReference type="Proteomes" id="UP001140230">
    <property type="component" value="Unassembled WGS sequence"/>
</dbReference>
<evidence type="ECO:0000313" key="3">
    <source>
        <dbReference type="Proteomes" id="UP001140230"/>
    </source>
</evidence>
<reference evidence="2" key="2">
    <citation type="submission" date="2022-08" db="EMBL/GenBank/DDBJ databases">
        <authorList>
            <person name="Iruegas-Bocardo F."/>
            <person name="Weisberg A.J."/>
            <person name="Riutta E.R."/>
            <person name="Kilday K."/>
            <person name="Bonkowski J.C."/>
            <person name="Creswell T."/>
            <person name="Daughtrey M.L."/>
            <person name="Rane K."/>
            <person name="Grunwald N.J."/>
            <person name="Chang J.H."/>
            <person name="Putnam M.L."/>
        </authorList>
    </citation>
    <scope>NUCLEOTIDE SEQUENCE</scope>
    <source>
        <strain evidence="2">22-338</strain>
    </source>
</reference>
<protein>
    <submittedName>
        <fullName evidence="2">AlpA family phage regulatory protein</fullName>
    </submittedName>
</protein>
<evidence type="ECO:0000256" key="1">
    <source>
        <dbReference type="SAM" id="MobiDB-lite"/>
    </source>
</evidence>
<name>A0A9X4BV98_9XANT</name>
<accession>A0A9X4BV98</accession>
<dbReference type="Pfam" id="PF05930">
    <property type="entry name" value="Phage_AlpA"/>
    <property type="match status" value="1"/>
</dbReference>
<feature type="region of interest" description="Disordered" evidence="1">
    <location>
        <begin position="1"/>
        <end position="22"/>
    </location>
</feature>
<organism evidence="2 3">
    <name type="scientific">Xanthomonas hortorum pv. hederae</name>
    <dbReference type="NCBI Taxonomy" id="453603"/>
    <lineage>
        <taxon>Bacteria</taxon>
        <taxon>Pseudomonadati</taxon>
        <taxon>Pseudomonadota</taxon>
        <taxon>Gammaproteobacteria</taxon>
        <taxon>Lysobacterales</taxon>
        <taxon>Lysobacteraceae</taxon>
        <taxon>Xanthomonas</taxon>
    </lineage>
</organism>
<dbReference type="Gene3D" id="1.10.238.160">
    <property type="match status" value="1"/>
</dbReference>
<dbReference type="AlphaFoldDB" id="A0A9X4BV98"/>
<gene>
    <name evidence="2" type="ORF">NY667_20705</name>
</gene>
<dbReference type="InterPro" id="IPR010260">
    <property type="entry name" value="AlpA"/>
</dbReference>